<dbReference type="Gene3D" id="2.60.120.380">
    <property type="match status" value="1"/>
</dbReference>
<evidence type="ECO:0000256" key="1">
    <source>
        <dbReference type="ARBA" id="ARBA00010193"/>
    </source>
</evidence>
<comment type="caution">
    <text evidence="5">Lacks conserved residue(s) required for the propagation of feature annotation.</text>
</comment>
<dbReference type="EMBL" id="JACEFI010000008">
    <property type="protein sequence ID" value="KAH0597044.1"/>
    <property type="molecule type" value="Genomic_DNA"/>
</dbReference>
<evidence type="ECO:0000313" key="7">
    <source>
        <dbReference type="EMBL" id="KAH0597044.1"/>
    </source>
</evidence>
<evidence type="ECO:0000256" key="5">
    <source>
        <dbReference type="PROSITE-ProRule" id="PRU00239"/>
    </source>
</evidence>
<reference evidence="7 8" key="1">
    <citation type="submission" date="2020-07" db="EMBL/GenBank/DDBJ databases">
        <title>Metarhizium humberi genome.</title>
        <authorList>
            <person name="Lysoe E."/>
        </authorList>
    </citation>
    <scope>NUCLEOTIDE SEQUENCE [LARGE SCALE GENOMIC DNA]</scope>
    <source>
        <strain evidence="7 8">ESALQ1638</strain>
    </source>
</reference>
<sequence>MERRAQAAESLATGGAGKDALNNAIKAAELYMRAAGEAASKTDAIRFRRKCQEMITYAERLKATLGGGAKPEELPAMRPSLSEPRSASILRLGSKLHGNDFPIWQEGPGMDEFELLPGQYPFTEDIDLENIWERIQAAHKSGDVVITLGTGRVSAEEEEVMGLIGEHDYAVENLDTSGSSRRLLIKNPWCDAPSMTALGWLGSASSTLIKSPNTGLSTERLAHDPNSSSRLWVAFEDVAQHFESMYLNWNPALFAYRKDHHFSWKLPAKVYSASLSRNPQFSVTSPSAGTIWILVSRHFVDAELDIARERRDSMAAAARRLGFMSISVFENGGQKLQICGGEIYRGPPLEVREALESMSQFTEQLGAWTRRTAGGNASCGTFFQNPQYRLSVESPSPVSILLCADASDIHVHVDLIWAQGRRVTAVRVKDLVASSGEYRRGCAVADIAMLEPGVYTLVCSTFEAAQLGNFSVRVSSMVPTTIAPVPADGAGRLLTKLPHVHLAEGDERFRIPVDVSWLTSASVSLHSSATSQLGSKMQPPSSQVVRVSVVHGWGPEQVTIAVSGDNEFQDPGSTIRTPQFDMEPKRIRKDGLWILIESMGSHGAALAIDGEILSDSPVRIGSWESM</sequence>
<dbReference type="Gene3D" id="3.90.70.10">
    <property type="entry name" value="Cysteine proteinases"/>
    <property type="match status" value="1"/>
</dbReference>
<keyword evidence="2" id="KW-0645">Protease</keyword>
<dbReference type="Pfam" id="PF25435">
    <property type="entry name" value="PalB_C"/>
    <property type="match status" value="1"/>
</dbReference>
<feature type="domain" description="Calpain catalytic" evidence="6">
    <location>
        <begin position="82"/>
        <end position="251"/>
    </location>
</feature>
<dbReference type="InterPro" id="IPR038765">
    <property type="entry name" value="Papain-like_cys_pep_sf"/>
</dbReference>
<dbReference type="PANTHER" id="PTHR46143:SF1">
    <property type="entry name" value="CALPAIN-7"/>
    <property type="match status" value="1"/>
</dbReference>
<accession>A0A9P8S740</accession>
<evidence type="ECO:0000256" key="4">
    <source>
        <dbReference type="ARBA" id="ARBA00022807"/>
    </source>
</evidence>
<gene>
    <name evidence="7" type="ORF">MHUMG1_05353</name>
</gene>
<evidence type="ECO:0000256" key="3">
    <source>
        <dbReference type="ARBA" id="ARBA00022801"/>
    </source>
</evidence>
<evidence type="ECO:0000313" key="8">
    <source>
        <dbReference type="Proteomes" id="UP000764110"/>
    </source>
</evidence>
<evidence type="ECO:0000259" key="6">
    <source>
        <dbReference type="PROSITE" id="PS50203"/>
    </source>
</evidence>
<dbReference type="PANTHER" id="PTHR46143">
    <property type="entry name" value="CALPAIN-7"/>
    <property type="match status" value="1"/>
</dbReference>
<dbReference type="Proteomes" id="UP000764110">
    <property type="component" value="Unassembled WGS sequence"/>
</dbReference>
<organism evidence="7 8">
    <name type="scientific">Metarhizium humberi</name>
    <dbReference type="NCBI Taxonomy" id="2596975"/>
    <lineage>
        <taxon>Eukaryota</taxon>
        <taxon>Fungi</taxon>
        <taxon>Dikarya</taxon>
        <taxon>Ascomycota</taxon>
        <taxon>Pezizomycotina</taxon>
        <taxon>Sordariomycetes</taxon>
        <taxon>Hypocreomycetidae</taxon>
        <taxon>Hypocreales</taxon>
        <taxon>Clavicipitaceae</taxon>
        <taxon>Metarhizium</taxon>
    </lineage>
</organism>
<proteinExistence type="inferred from homology"/>
<comment type="caution">
    <text evidence="7">The sequence shown here is derived from an EMBL/GenBank/DDBJ whole genome shotgun (WGS) entry which is preliminary data.</text>
</comment>
<dbReference type="GO" id="GO:0004198">
    <property type="term" value="F:calcium-dependent cysteine-type endopeptidase activity"/>
    <property type="evidence" value="ECO:0007669"/>
    <property type="project" value="InterPro"/>
</dbReference>
<dbReference type="InterPro" id="IPR022683">
    <property type="entry name" value="Calpain_III"/>
</dbReference>
<dbReference type="InterPro" id="IPR036213">
    <property type="entry name" value="Calpain_III_sf"/>
</dbReference>
<dbReference type="GO" id="GO:0006508">
    <property type="term" value="P:proteolysis"/>
    <property type="evidence" value="ECO:0007669"/>
    <property type="project" value="UniProtKB-KW"/>
</dbReference>
<dbReference type="SUPFAM" id="SSF49758">
    <property type="entry name" value="Calpain large subunit, middle domain (domain III)"/>
    <property type="match status" value="1"/>
</dbReference>
<keyword evidence="4" id="KW-0788">Thiol protease</keyword>
<dbReference type="SUPFAM" id="SSF54001">
    <property type="entry name" value="Cysteine proteinases"/>
    <property type="match status" value="1"/>
</dbReference>
<dbReference type="AlphaFoldDB" id="A0A9P8S740"/>
<keyword evidence="3" id="KW-0378">Hydrolase</keyword>
<dbReference type="SMART" id="SM00230">
    <property type="entry name" value="CysPc"/>
    <property type="match status" value="1"/>
</dbReference>
<evidence type="ECO:0000256" key="2">
    <source>
        <dbReference type="ARBA" id="ARBA00022670"/>
    </source>
</evidence>
<name>A0A9P8S740_9HYPO</name>
<dbReference type="InterPro" id="IPR051297">
    <property type="entry name" value="PalB/RIM13"/>
</dbReference>
<dbReference type="InterPro" id="IPR001300">
    <property type="entry name" value="Peptidase_C2_calpain_cat"/>
</dbReference>
<comment type="similarity">
    <text evidence="1">Belongs to the peptidase C2 family. PalB/RIM13 subfamily.</text>
</comment>
<dbReference type="PROSITE" id="PS50203">
    <property type="entry name" value="CALPAIN_CAT"/>
    <property type="match status" value="1"/>
</dbReference>
<keyword evidence="8" id="KW-1185">Reference proteome</keyword>
<protein>
    <recommendedName>
        <fullName evidence="6">Calpain catalytic domain-containing protein</fullName>
    </recommendedName>
</protein>
<dbReference type="SMART" id="SM00720">
    <property type="entry name" value="calpain_III"/>
    <property type="match status" value="1"/>
</dbReference>